<keyword evidence="2" id="KW-1003">Cell membrane</keyword>
<evidence type="ECO:0000313" key="8">
    <source>
        <dbReference type="EMBL" id="MBB5270117.1"/>
    </source>
</evidence>
<keyword evidence="9" id="KW-1185">Reference proteome</keyword>
<dbReference type="SUPFAM" id="SSF103481">
    <property type="entry name" value="Multidrug resistance efflux transporter EmrE"/>
    <property type="match status" value="2"/>
</dbReference>
<name>A0A7W8M720_9BURK</name>
<reference evidence="8 9" key="1">
    <citation type="submission" date="2020-08" db="EMBL/GenBank/DDBJ databases">
        <title>Genomic Encyclopedia of Type Strains, Phase IV (KMG-IV): sequencing the most valuable type-strain genomes for metagenomic binning, comparative biology and taxonomic classification.</title>
        <authorList>
            <person name="Goeker M."/>
        </authorList>
    </citation>
    <scope>NUCLEOTIDE SEQUENCE [LARGE SCALE GENOMIC DNA]</scope>
    <source>
        <strain evidence="8 9">DSM 29781</strain>
    </source>
</reference>
<sequence>MKPGPNATAGSAQALLVGTVCYMLASLFWGMNIPMTAILFRTFDPIFMAPLRVSIGALVLLAIVLAVHGPRALGAGTSLGRLATMTLAMAGFYILYNLGLRYTNTITAAAIMAGSPVYTALILRMLFRTPLEPGFWVAAGLTLLGAGIAIWGRAGDTGQSLALQGGEPLILLSMVCWAMYSIWSQRWFDPAVPQLRRTYAALVGSALWLFVFWVFARATDLVGPPQLDPGPDAILWLLVTAVFATALGGFAWNIGVNRIGIAAGAVWQNTVPVFAVLISLLFDIVPTTEQVIGGAIVISGVAYMQWRRIRA</sequence>
<dbReference type="PANTHER" id="PTHR32322:SF18">
    <property type="entry name" value="S-ADENOSYLMETHIONINE_S-ADENOSYLHOMOCYSTEINE TRANSPORTER"/>
    <property type="match status" value="1"/>
</dbReference>
<evidence type="ECO:0000313" key="9">
    <source>
        <dbReference type="Proteomes" id="UP000532440"/>
    </source>
</evidence>
<keyword evidence="5 6" id="KW-0472">Membrane</keyword>
<keyword evidence="4 6" id="KW-1133">Transmembrane helix</keyword>
<evidence type="ECO:0000256" key="4">
    <source>
        <dbReference type="ARBA" id="ARBA00022989"/>
    </source>
</evidence>
<feature type="domain" description="EamA" evidence="7">
    <location>
        <begin position="166"/>
        <end position="303"/>
    </location>
</feature>
<feature type="transmembrane region" description="Helical" evidence="6">
    <location>
        <begin position="12"/>
        <end position="40"/>
    </location>
</feature>
<evidence type="ECO:0000256" key="6">
    <source>
        <dbReference type="SAM" id="Phobius"/>
    </source>
</evidence>
<dbReference type="InterPro" id="IPR037185">
    <property type="entry name" value="EmrE-like"/>
</dbReference>
<dbReference type="GO" id="GO:0005886">
    <property type="term" value="C:plasma membrane"/>
    <property type="evidence" value="ECO:0007669"/>
    <property type="project" value="UniProtKB-SubCell"/>
</dbReference>
<comment type="subcellular location">
    <subcellularLocation>
        <location evidence="1">Cell membrane</location>
        <topology evidence="1">Multi-pass membrane protein</topology>
    </subcellularLocation>
</comment>
<feature type="transmembrane region" description="Helical" evidence="6">
    <location>
        <begin position="259"/>
        <end position="282"/>
    </location>
</feature>
<keyword evidence="3 6" id="KW-0812">Transmembrane</keyword>
<dbReference type="AlphaFoldDB" id="A0A7W8M720"/>
<proteinExistence type="predicted"/>
<feature type="transmembrane region" description="Helical" evidence="6">
    <location>
        <begin position="200"/>
        <end position="218"/>
    </location>
</feature>
<feature type="transmembrane region" description="Helical" evidence="6">
    <location>
        <begin position="46"/>
        <end position="67"/>
    </location>
</feature>
<feature type="transmembrane region" description="Helical" evidence="6">
    <location>
        <begin position="288"/>
        <end position="306"/>
    </location>
</feature>
<evidence type="ECO:0000256" key="1">
    <source>
        <dbReference type="ARBA" id="ARBA00004651"/>
    </source>
</evidence>
<dbReference type="Proteomes" id="UP000532440">
    <property type="component" value="Unassembled WGS sequence"/>
</dbReference>
<dbReference type="Pfam" id="PF00892">
    <property type="entry name" value="EamA"/>
    <property type="match status" value="2"/>
</dbReference>
<feature type="domain" description="EamA" evidence="7">
    <location>
        <begin position="19"/>
        <end position="148"/>
    </location>
</feature>
<evidence type="ECO:0000256" key="2">
    <source>
        <dbReference type="ARBA" id="ARBA00022475"/>
    </source>
</evidence>
<feature type="transmembrane region" description="Helical" evidence="6">
    <location>
        <begin position="79"/>
        <end position="96"/>
    </location>
</feature>
<feature type="transmembrane region" description="Helical" evidence="6">
    <location>
        <begin position="135"/>
        <end position="154"/>
    </location>
</feature>
<dbReference type="EMBL" id="JACHGB010000001">
    <property type="protein sequence ID" value="MBB5270117.1"/>
    <property type="molecule type" value="Genomic_DNA"/>
</dbReference>
<dbReference type="InterPro" id="IPR050638">
    <property type="entry name" value="AA-Vitamin_Transporters"/>
</dbReference>
<dbReference type="PANTHER" id="PTHR32322">
    <property type="entry name" value="INNER MEMBRANE TRANSPORTER"/>
    <property type="match status" value="1"/>
</dbReference>
<feature type="transmembrane region" description="Helical" evidence="6">
    <location>
        <begin position="102"/>
        <end position="123"/>
    </location>
</feature>
<feature type="transmembrane region" description="Helical" evidence="6">
    <location>
        <begin position="169"/>
        <end position="188"/>
    </location>
</feature>
<dbReference type="RefSeq" id="WP_183963251.1">
    <property type="nucleotide sequence ID" value="NZ_BAABEW010000003.1"/>
</dbReference>
<evidence type="ECO:0000256" key="5">
    <source>
        <dbReference type="ARBA" id="ARBA00023136"/>
    </source>
</evidence>
<evidence type="ECO:0000259" key="7">
    <source>
        <dbReference type="Pfam" id="PF00892"/>
    </source>
</evidence>
<protein>
    <submittedName>
        <fullName evidence="8">Drug/metabolite transporter (DMT)-like permease</fullName>
    </submittedName>
</protein>
<comment type="caution">
    <text evidence="8">The sequence shown here is derived from an EMBL/GenBank/DDBJ whole genome shotgun (WGS) entry which is preliminary data.</text>
</comment>
<gene>
    <name evidence="8" type="ORF">HNQ70_000101</name>
</gene>
<feature type="transmembrane region" description="Helical" evidence="6">
    <location>
        <begin position="233"/>
        <end position="252"/>
    </location>
</feature>
<accession>A0A7W8M720</accession>
<organism evidence="8 9">
    <name type="scientific">Quisquiliibacterium transsilvanicum</name>
    <dbReference type="NCBI Taxonomy" id="1549638"/>
    <lineage>
        <taxon>Bacteria</taxon>
        <taxon>Pseudomonadati</taxon>
        <taxon>Pseudomonadota</taxon>
        <taxon>Betaproteobacteria</taxon>
        <taxon>Burkholderiales</taxon>
        <taxon>Burkholderiaceae</taxon>
        <taxon>Quisquiliibacterium</taxon>
    </lineage>
</organism>
<dbReference type="InterPro" id="IPR000620">
    <property type="entry name" value="EamA_dom"/>
</dbReference>
<evidence type="ECO:0000256" key="3">
    <source>
        <dbReference type="ARBA" id="ARBA00022692"/>
    </source>
</evidence>